<reference evidence="4 5" key="1">
    <citation type="journal article" date="2011" name="PLoS Pathog.">
        <title>Endophytic Life Strategies Decoded by Genome and Transcriptome Analyses of the Mutualistic Root Symbiont Piriformospora indica.</title>
        <authorList>
            <person name="Zuccaro A."/>
            <person name="Lahrmann U."/>
            <person name="Guldener U."/>
            <person name="Langen G."/>
            <person name="Pfiffi S."/>
            <person name="Biedenkopf D."/>
            <person name="Wong P."/>
            <person name="Samans B."/>
            <person name="Grimm C."/>
            <person name="Basiewicz M."/>
            <person name="Murat C."/>
            <person name="Martin F."/>
            <person name="Kogel K.H."/>
        </authorList>
    </citation>
    <scope>NUCLEOTIDE SEQUENCE [LARGE SCALE GENOMIC DNA]</scope>
    <source>
        <strain evidence="4 5">DSM 11827</strain>
    </source>
</reference>
<dbReference type="OMA" id="HMHSGAN"/>
<organism evidence="4 5">
    <name type="scientific">Serendipita indica (strain DSM 11827)</name>
    <name type="common">Root endophyte fungus</name>
    <name type="synonym">Piriformospora indica</name>
    <dbReference type="NCBI Taxonomy" id="1109443"/>
    <lineage>
        <taxon>Eukaryota</taxon>
        <taxon>Fungi</taxon>
        <taxon>Dikarya</taxon>
        <taxon>Basidiomycota</taxon>
        <taxon>Agaricomycotina</taxon>
        <taxon>Agaricomycetes</taxon>
        <taxon>Sebacinales</taxon>
        <taxon>Serendipitaceae</taxon>
        <taxon>Serendipita</taxon>
    </lineage>
</organism>
<dbReference type="GO" id="GO:0004222">
    <property type="term" value="F:metalloendopeptidase activity"/>
    <property type="evidence" value="ECO:0007669"/>
    <property type="project" value="TreeGrafter"/>
</dbReference>
<name>G4TG68_SERID</name>
<dbReference type="GO" id="GO:0005829">
    <property type="term" value="C:cytosol"/>
    <property type="evidence" value="ECO:0007669"/>
    <property type="project" value="TreeGrafter"/>
</dbReference>
<feature type="domain" description="Coenzyme PQQ synthesis protein F-like C-terminal lobe" evidence="3">
    <location>
        <begin position="94"/>
        <end position="186"/>
    </location>
</feature>
<dbReference type="Pfam" id="PF22456">
    <property type="entry name" value="PqqF-like_C_4"/>
    <property type="match status" value="1"/>
</dbReference>
<dbReference type="EMBL" id="CAFZ01000078">
    <property type="protein sequence ID" value="CCA70310.1"/>
    <property type="molecule type" value="Genomic_DNA"/>
</dbReference>
<dbReference type="PANTHER" id="PTHR43690">
    <property type="entry name" value="NARDILYSIN"/>
    <property type="match status" value="1"/>
</dbReference>
<accession>G4TG68</accession>
<dbReference type="GO" id="GO:0046872">
    <property type="term" value="F:metal ion binding"/>
    <property type="evidence" value="ECO:0007669"/>
    <property type="project" value="UniProtKB-KW"/>
</dbReference>
<dbReference type="InterPro" id="IPR011249">
    <property type="entry name" value="Metalloenz_LuxS/M16"/>
</dbReference>
<dbReference type="Gene3D" id="3.30.830.10">
    <property type="entry name" value="Metalloenzyme, LuxS/M16 peptidase-like"/>
    <property type="match status" value="1"/>
</dbReference>
<evidence type="ECO:0000313" key="5">
    <source>
        <dbReference type="Proteomes" id="UP000007148"/>
    </source>
</evidence>
<dbReference type="InterPro" id="IPR050626">
    <property type="entry name" value="Peptidase_M16"/>
</dbReference>
<dbReference type="InterPro" id="IPR054734">
    <property type="entry name" value="PqqF-like_C_4"/>
</dbReference>
<proteinExistence type="predicted"/>
<evidence type="ECO:0000259" key="3">
    <source>
        <dbReference type="Pfam" id="PF22456"/>
    </source>
</evidence>
<dbReference type="GO" id="GO:0051603">
    <property type="term" value="P:proteolysis involved in protein catabolic process"/>
    <property type="evidence" value="ECO:0007669"/>
    <property type="project" value="TreeGrafter"/>
</dbReference>
<protein>
    <submittedName>
        <fullName evidence="4">Related to insulysin (Metalloendopeptidase)</fullName>
    </submittedName>
</protein>
<dbReference type="InParanoid" id="G4TG68"/>
<dbReference type="AlphaFoldDB" id="G4TG68"/>
<dbReference type="eggNOG" id="KOG0959">
    <property type="taxonomic scope" value="Eukaryota"/>
</dbReference>
<dbReference type="GO" id="GO:0043171">
    <property type="term" value="P:peptide catabolic process"/>
    <property type="evidence" value="ECO:0007669"/>
    <property type="project" value="TreeGrafter"/>
</dbReference>
<evidence type="ECO:0000313" key="4">
    <source>
        <dbReference type="EMBL" id="CCA70310.1"/>
    </source>
</evidence>
<keyword evidence="5" id="KW-1185">Reference proteome</keyword>
<dbReference type="STRING" id="1109443.G4TG68"/>
<dbReference type="PANTHER" id="PTHR43690:SF18">
    <property type="entry name" value="INSULIN-DEGRADING ENZYME-RELATED"/>
    <property type="match status" value="1"/>
</dbReference>
<feature type="region of interest" description="Disordered" evidence="2">
    <location>
        <begin position="248"/>
        <end position="269"/>
    </location>
</feature>
<gene>
    <name evidence="4" type="ORF">PIIN_04249</name>
</gene>
<evidence type="ECO:0000256" key="1">
    <source>
        <dbReference type="ARBA" id="ARBA00022723"/>
    </source>
</evidence>
<dbReference type="HOGENOM" id="CLU_081353_0_0_1"/>
<comment type="caution">
    <text evidence="4">The sequence shown here is derived from an EMBL/GenBank/DDBJ whole genome shotgun (WGS) entry which is preliminary data.</text>
</comment>
<dbReference type="GO" id="GO:0005739">
    <property type="term" value="C:mitochondrion"/>
    <property type="evidence" value="ECO:0007669"/>
    <property type="project" value="TreeGrafter"/>
</dbReference>
<dbReference type="SUPFAM" id="SSF63411">
    <property type="entry name" value="LuxS/MPP-like metallohydrolase"/>
    <property type="match status" value="1"/>
</dbReference>
<dbReference type="Proteomes" id="UP000007148">
    <property type="component" value="Unassembled WGS sequence"/>
</dbReference>
<sequence>MDVGVGYFNGVKVCVLVNGNFEEKDALAAAGVVRRVFKPLSIRPEDGFRRSMILTDGNFIHNRPLIDLQETNNAVSYYIQVRGDGRHTYPRLRLLDHILSEPTFNVLRTKEQLGYSVSCSSWKQVSVCGLIISVQSEKPAAFVEGRIDAFLTEYCDVLKTMEQGDYEKRRNGLVHAFREKLQNLEESDLFAGFITNGTYDFTFWDKLAQLVEKLTLADIVQFYEEFIHPDSPTRAKFSIHMHSGANTSSANSFAEGPTAESQTQETVSAVDKKGGKASLLKKETVIIDDIVAFKSGLQPSELPKAAIELRPKFSS</sequence>
<keyword evidence="1" id="KW-0479">Metal-binding</keyword>
<evidence type="ECO:0000256" key="2">
    <source>
        <dbReference type="SAM" id="MobiDB-lite"/>
    </source>
</evidence>
<dbReference type="OrthoDB" id="952271at2759"/>